<dbReference type="Proteomes" id="UP000308199">
    <property type="component" value="Unassembled WGS sequence"/>
</dbReference>
<gene>
    <name evidence="1" type="ORF">EW145_g1424</name>
</gene>
<protein>
    <submittedName>
        <fullName evidence="1">Uncharacterized protein</fullName>
    </submittedName>
</protein>
<proteinExistence type="predicted"/>
<comment type="caution">
    <text evidence="1">The sequence shown here is derived from an EMBL/GenBank/DDBJ whole genome shotgun (WGS) entry which is preliminary data.</text>
</comment>
<name>A0A4S4LF04_9AGAM</name>
<sequence length="318" mass="34767">MFIHTLTLNSSIRARAVWNRHISNDLPELNSTLHPATRRSSGTVVGRAWDHILGHMATFTRKHWSSVQDESFVKLSKGVAASSLPESGSPPTDAPRASAQLLRPALPFSPRPATVYALPSLASSIQTLPPTPGPLTPIQECSQEPELGGKVKAANPDPVEEENASIGEVERVVAIGNPSLHFGRQPKMVTMRLGEWDVVSTRKGEADVDSEARPVSNDSDRRTRLGCSSTMVTMTLGEFDLASQRPKVQAHTGKHPRTVTMRLGEFDLSRKCYEDGRDGSVVRGECKRMIPPARFVQGSPMVTMRLGEFDLAVGRMWA</sequence>
<evidence type="ECO:0000313" key="2">
    <source>
        <dbReference type="Proteomes" id="UP000308199"/>
    </source>
</evidence>
<organism evidence="1 2">
    <name type="scientific">Phellinidium pouzarii</name>
    <dbReference type="NCBI Taxonomy" id="167371"/>
    <lineage>
        <taxon>Eukaryota</taxon>
        <taxon>Fungi</taxon>
        <taxon>Dikarya</taxon>
        <taxon>Basidiomycota</taxon>
        <taxon>Agaricomycotina</taxon>
        <taxon>Agaricomycetes</taxon>
        <taxon>Hymenochaetales</taxon>
        <taxon>Hymenochaetaceae</taxon>
        <taxon>Phellinidium</taxon>
    </lineage>
</organism>
<accession>A0A4S4LF04</accession>
<reference evidence="1 2" key="1">
    <citation type="submission" date="2019-02" db="EMBL/GenBank/DDBJ databases">
        <title>Genome sequencing of the rare red list fungi Phellinidium pouzarii.</title>
        <authorList>
            <person name="Buettner E."/>
            <person name="Kellner H."/>
        </authorList>
    </citation>
    <scope>NUCLEOTIDE SEQUENCE [LARGE SCALE GENOMIC DNA]</scope>
    <source>
        <strain evidence="1 2">DSM 108285</strain>
    </source>
</reference>
<dbReference type="EMBL" id="SGPK01000040">
    <property type="protein sequence ID" value="THH10285.1"/>
    <property type="molecule type" value="Genomic_DNA"/>
</dbReference>
<dbReference type="AlphaFoldDB" id="A0A4S4LF04"/>
<evidence type="ECO:0000313" key="1">
    <source>
        <dbReference type="EMBL" id="THH10285.1"/>
    </source>
</evidence>
<keyword evidence="2" id="KW-1185">Reference proteome</keyword>